<dbReference type="PATRIC" id="fig|1398.22.peg.1017"/>
<dbReference type="GO" id="GO:0000049">
    <property type="term" value="F:tRNA binding"/>
    <property type="evidence" value="ECO:0007669"/>
    <property type="project" value="UniProtKB-UniRule"/>
</dbReference>
<accession>A0A133KW87</accession>
<organism evidence="3 4">
    <name type="scientific">Heyndrickxia coagulans</name>
    <name type="common">Weizmannia coagulans</name>
    <dbReference type="NCBI Taxonomy" id="1398"/>
    <lineage>
        <taxon>Bacteria</taxon>
        <taxon>Bacillati</taxon>
        <taxon>Bacillota</taxon>
        <taxon>Bacilli</taxon>
        <taxon>Bacillales</taxon>
        <taxon>Bacillaceae</taxon>
        <taxon>Heyndrickxia</taxon>
    </lineage>
</organism>
<dbReference type="GO" id="GO:0019478">
    <property type="term" value="P:D-amino acid catabolic process"/>
    <property type="evidence" value="ECO:0007669"/>
    <property type="project" value="UniProtKB-UniRule"/>
</dbReference>
<comment type="function">
    <text evidence="2">An aminoacyl-tRNA editing enzyme that deacylates mischarged D-aminoacyl-tRNAs. Also deacylates mischarged glycyl-tRNA(Ala), protecting cells against glycine mischarging by AlaRS. Acts via tRNA-based rather than protein-based catalysis; rejects L-amino acids rather than detecting D-amino acids in the active site. By recycling D-aminoacyl-tRNA to D-amino acids and free tRNA molecules, this enzyme counteracts the toxicity associated with the formation of D-aminoacyl-tRNA entities in vivo and helps enforce protein L-homochirality.</text>
</comment>
<evidence type="ECO:0000313" key="3">
    <source>
        <dbReference type="EMBL" id="KWZ83949.1"/>
    </source>
</evidence>
<feature type="short sequence motif" description="Gly-cisPro motif, important for rejection of L-amino acids" evidence="2">
    <location>
        <begin position="137"/>
        <end position="138"/>
    </location>
</feature>
<dbReference type="CDD" id="cd00563">
    <property type="entry name" value="Dtyr_deacylase"/>
    <property type="match status" value="1"/>
</dbReference>
<comment type="caution">
    <text evidence="3">The sequence shown here is derived from an EMBL/GenBank/DDBJ whole genome shotgun (WGS) entry which is preliminary data.</text>
</comment>
<evidence type="ECO:0000256" key="2">
    <source>
        <dbReference type="HAMAP-Rule" id="MF_00518"/>
    </source>
</evidence>
<dbReference type="Gene3D" id="3.50.80.10">
    <property type="entry name" value="D-tyrosyl-tRNA(Tyr) deacylase"/>
    <property type="match status" value="1"/>
</dbReference>
<dbReference type="InterPro" id="IPR003732">
    <property type="entry name" value="Daa-tRNA_deacyls_DTD"/>
</dbReference>
<name>A0A133KW87_HEYCO</name>
<dbReference type="HAMAP" id="MF_00518">
    <property type="entry name" value="Deacylase_Dtd"/>
    <property type="match status" value="1"/>
</dbReference>
<dbReference type="FunFam" id="3.50.80.10:FF:000001">
    <property type="entry name" value="D-aminoacyl-tRNA deacylase"/>
    <property type="match status" value="1"/>
</dbReference>
<dbReference type="EMBL" id="LRPN01000033">
    <property type="protein sequence ID" value="KWZ83949.1"/>
    <property type="molecule type" value="Genomic_DNA"/>
</dbReference>
<dbReference type="SUPFAM" id="SSF69500">
    <property type="entry name" value="DTD-like"/>
    <property type="match status" value="1"/>
</dbReference>
<keyword evidence="2" id="KW-0694">RNA-binding</keyword>
<comment type="catalytic activity">
    <reaction evidence="2">
        <text>a D-aminoacyl-tRNA + H2O = a tRNA + a D-alpha-amino acid + H(+)</text>
        <dbReference type="Rhea" id="RHEA:13953"/>
        <dbReference type="Rhea" id="RHEA-COMP:10123"/>
        <dbReference type="Rhea" id="RHEA-COMP:10124"/>
        <dbReference type="ChEBI" id="CHEBI:15377"/>
        <dbReference type="ChEBI" id="CHEBI:15378"/>
        <dbReference type="ChEBI" id="CHEBI:59871"/>
        <dbReference type="ChEBI" id="CHEBI:78442"/>
        <dbReference type="ChEBI" id="CHEBI:79333"/>
        <dbReference type="EC" id="3.1.1.96"/>
    </reaction>
</comment>
<comment type="subcellular location">
    <subcellularLocation>
        <location evidence="2">Cytoplasm</location>
    </subcellularLocation>
</comment>
<comment type="similarity">
    <text evidence="1 2">Belongs to the DTD family.</text>
</comment>
<keyword evidence="2" id="KW-0820">tRNA-binding</keyword>
<proteinExistence type="inferred from homology"/>
<comment type="domain">
    <text evidence="2">A Gly-cisPro motif from one monomer fits into the active site of the other monomer to allow specific chiral rejection of L-amino acids.</text>
</comment>
<dbReference type="GO" id="GO:0005737">
    <property type="term" value="C:cytoplasm"/>
    <property type="evidence" value="ECO:0007669"/>
    <property type="project" value="UniProtKB-SubCell"/>
</dbReference>
<dbReference type="Proteomes" id="UP000070376">
    <property type="component" value="Unassembled WGS sequence"/>
</dbReference>
<reference evidence="4" key="1">
    <citation type="submission" date="2016-01" db="EMBL/GenBank/DDBJ databases">
        <authorList>
            <person name="Mitreva M."/>
            <person name="Pepin K.H."/>
            <person name="Mihindukulasuriya K.A."/>
            <person name="Fulton R."/>
            <person name="Fronick C."/>
            <person name="O'Laughlin M."/>
            <person name="Miner T."/>
            <person name="Herter B."/>
            <person name="Rosa B.A."/>
            <person name="Cordes M."/>
            <person name="Tomlinson C."/>
            <person name="Wollam A."/>
            <person name="Palsikar V.B."/>
            <person name="Mardis E.R."/>
            <person name="Wilson R.K."/>
        </authorList>
    </citation>
    <scope>NUCLEOTIDE SEQUENCE [LARGE SCALE GENOMIC DNA]</scope>
    <source>
        <strain evidence="4">GED7749B</strain>
    </source>
</reference>
<dbReference type="EC" id="3.1.1.-" evidence="2"/>
<dbReference type="GO" id="GO:0043908">
    <property type="term" value="F:Ser(Gly)-tRNA(Ala) hydrolase activity"/>
    <property type="evidence" value="ECO:0007669"/>
    <property type="project" value="UniProtKB-UniRule"/>
</dbReference>
<keyword evidence="2" id="KW-0963">Cytoplasm</keyword>
<protein>
    <recommendedName>
        <fullName evidence="2">D-aminoacyl-tRNA deacylase</fullName>
        <shortName evidence="2">DTD</shortName>
        <ecNumber evidence="2">3.1.1.96</ecNumber>
    </recommendedName>
    <alternativeName>
        <fullName evidence="2">Gly-tRNA(Ala) deacylase</fullName>
        <ecNumber evidence="2">3.1.1.-</ecNumber>
    </alternativeName>
</protein>
<dbReference type="GO" id="GO:0106026">
    <property type="term" value="F:Gly-tRNA(Ala) deacylase activity"/>
    <property type="evidence" value="ECO:0007669"/>
    <property type="project" value="UniProtKB-UniRule"/>
</dbReference>
<dbReference type="AlphaFoldDB" id="A0A133KW87"/>
<evidence type="ECO:0000256" key="1">
    <source>
        <dbReference type="ARBA" id="ARBA00009673"/>
    </source>
</evidence>
<dbReference type="RefSeq" id="WP_061086584.1">
    <property type="nucleotide sequence ID" value="NZ_KQ955811.1"/>
</dbReference>
<dbReference type="EC" id="3.1.1.96" evidence="2"/>
<comment type="catalytic activity">
    <reaction evidence="2">
        <text>glycyl-tRNA(Ala) + H2O = tRNA(Ala) + glycine + H(+)</text>
        <dbReference type="Rhea" id="RHEA:53744"/>
        <dbReference type="Rhea" id="RHEA-COMP:9657"/>
        <dbReference type="Rhea" id="RHEA-COMP:13640"/>
        <dbReference type="ChEBI" id="CHEBI:15377"/>
        <dbReference type="ChEBI" id="CHEBI:15378"/>
        <dbReference type="ChEBI" id="CHEBI:57305"/>
        <dbReference type="ChEBI" id="CHEBI:78442"/>
        <dbReference type="ChEBI" id="CHEBI:78522"/>
    </reaction>
</comment>
<keyword evidence="2" id="KW-0378">Hydrolase</keyword>
<dbReference type="NCBIfam" id="TIGR00256">
    <property type="entry name" value="D-aminoacyl-tRNA deacylase"/>
    <property type="match status" value="1"/>
</dbReference>
<sequence length="146" mass="16169">MRVVLQRSKEACVTVGGEVAGSITKGFVLLVGVTHEDTEKDAVYLAEKIVHLRVFEDEQGKMNLSLLDTGGEILSVSQFTLYGDCRKGRRPNFMAAAKPGQAEQLYHLFNQKLEEKGVHVETGRFGEMMDVRLTNDGPVTLILESQ</sequence>
<comment type="subunit">
    <text evidence="2">Homodimer.</text>
</comment>
<dbReference type="GO" id="GO:0051500">
    <property type="term" value="F:D-tyrosyl-tRNA(Tyr) deacylase activity"/>
    <property type="evidence" value="ECO:0007669"/>
    <property type="project" value="TreeGrafter"/>
</dbReference>
<dbReference type="Pfam" id="PF02580">
    <property type="entry name" value="Tyr_Deacylase"/>
    <property type="match status" value="1"/>
</dbReference>
<dbReference type="PANTHER" id="PTHR10472:SF5">
    <property type="entry name" value="D-AMINOACYL-TRNA DEACYLASE 1"/>
    <property type="match status" value="1"/>
</dbReference>
<dbReference type="InterPro" id="IPR023509">
    <property type="entry name" value="DTD-like_sf"/>
</dbReference>
<dbReference type="PANTHER" id="PTHR10472">
    <property type="entry name" value="D-TYROSYL-TRNA TYR DEACYLASE"/>
    <property type="match status" value="1"/>
</dbReference>
<gene>
    <name evidence="2" type="primary">dtd</name>
    <name evidence="3" type="ORF">HMPREF3213_01007</name>
</gene>
<evidence type="ECO:0000313" key="4">
    <source>
        <dbReference type="Proteomes" id="UP000070376"/>
    </source>
</evidence>